<accession>A0A7R8WFQ1</accession>
<evidence type="ECO:0000313" key="2">
    <source>
        <dbReference type="EMBL" id="CAD7230839.1"/>
    </source>
</evidence>
<dbReference type="PANTHER" id="PTHR15735:SF21">
    <property type="entry name" value="PROTEIN NERVOUS WRECK"/>
    <property type="match status" value="1"/>
</dbReference>
<feature type="region of interest" description="Disordered" evidence="1">
    <location>
        <begin position="419"/>
        <end position="467"/>
    </location>
</feature>
<dbReference type="GO" id="GO:0030833">
    <property type="term" value="P:regulation of actin filament polymerization"/>
    <property type="evidence" value="ECO:0007669"/>
    <property type="project" value="TreeGrafter"/>
</dbReference>
<dbReference type="GO" id="GO:0031594">
    <property type="term" value="C:neuromuscular junction"/>
    <property type="evidence" value="ECO:0007669"/>
    <property type="project" value="TreeGrafter"/>
</dbReference>
<dbReference type="InterPro" id="IPR027267">
    <property type="entry name" value="AH/BAR_dom_sf"/>
</dbReference>
<protein>
    <submittedName>
        <fullName evidence="2">Uncharacterized protein</fullName>
    </submittedName>
</protein>
<feature type="compositionally biased region" description="Basic and acidic residues" evidence="1">
    <location>
        <begin position="865"/>
        <end position="889"/>
    </location>
</feature>
<evidence type="ECO:0000256" key="1">
    <source>
        <dbReference type="SAM" id="MobiDB-lite"/>
    </source>
</evidence>
<dbReference type="Gene3D" id="1.20.1270.60">
    <property type="entry name" value="Arfaptin homology (AH) domain/BAR domain"/>
    <property type="match status" value="1"/>
</dbReference>
<gene>
    <name evidence="2" type="ORF">CTOB1V02_LOCUS8695</name>
</gene>
<feature type="region of interest" description="Disordered" evidence="1">
    <location>
        <begin position="780"/>
        <end position="932"/>
    </location>
</feature>
<feature type="compositionally biased region" description="Basic and acidic residues" evidence="1">
    <location>
        <begin position="675"/>
        <end position="684"/>
    </location>
</feature>
<dbReference type="EMBL" id="OB663000">
    <property type="protein sequence ID" value="CAD7230839.1"/>
    <property type="molecule type" value="Genomic_DNA"/>
</dbReference>
<dbReference type="SUPFAM" id="SSF103657">
    <property type="entry name" value="BAR/IMD domain-like"/>
    <property type="match status" value="1"/>
</dbReference>
<dbReference type="GO" id="GO:0007274">
    <property type="term" value="P:neuromuscular synaptic transmission"/>
    <property type="evidence" value="ECO:0007669"/>
    <property type="project" value="TreeGrafter"/>
</dbReference>
<feature type="compositionally biased region" description="Basic and acidic residues" evidence="1">
    <location>
        <begin position="783"/>
        <end position="851"/>
    </location>
</feature>
<feature type="compositionally biased region" description="Polar residues" evidence="1">
    <location>
        <begin position="919"/>
        <end position="932"/>
    </location>
</feature>
<dbReference type="PROSITE" id="PS51741">
    <property type="entry name" value="F_BAR"/>
    <property type="match status" value="1"/>
</dbReference>
<dbReference type="AlphaFoldDB" id="A0A7R8WFQ1"/>
<dbReference type="PANTHER" id="PTHR15735">
    <property type="entry name" value="FCH AND DOUBLE SH3 DOMAINS PROTEIN"/>
    <property type="match status" value="1"/>
</dbReference>
<feature type="region of interest" description="Disordered" evidence="1">
    <location>
        <begin position="650"/>
        <end position="722"/>
    </location>
</feature>
<feature type="compositionally biased region" description="Basic residues" evidence="1">
    <location>
        <begin position="449"/>
        <end position="464"/>
    </location>
</feature>
<dbReference type="InterPro" id="IPR031160">
    <property type="entry name" value="F_BAR_dom"/>
</dbReference>
<dbReference type="InterPro" id="IPR001060">
    <property type="entry name" value="FCH_dom"/>
</dbReference>
<dbReference type="GO" id="GO:0055037">
    <property type="term" value="C:recycling endosome"/>
    <property type="evidence" value="ECO:0007669"/>
    <property type="project" value="TreeGrafter"/>
</dbReference>
<reference evidence="2" key="1">
    <citation type="submission" date="2020-11" db="EMBL/GenBank/DDBJ databases">
        <authorList>
            <person name="Tran Van P."/>
        </authorList>
    </citation>
    <scope>NUCLEOTIDE SEQUENCE</scope>
</reference>
<dbReference type="SMART" id="SM00055">
    <property type="entry name" value="FCH"/>
    <property type="match status" value="1"/>
</dbReference>
<proteinExistence type="predicted"/>
<dbReference type="Pfam" id="PF00611">
    <property type="entry name" value="FCH"/>
    <property type="match status" value="1"/>
</dbReference>
<name>A0A7R8WFQ1_9CRUS</name>
<sequence length="968" mass="109084">MAPNYVVHGPAAKNLLKDQLSKLQAKHQQECELLDDMSKYMLKRAQIEKYYGDHLTKLSAQFLSKKHYGVSEIGGSKNNNVYTVWRNILEENEKIGKARSAAVDVYGAQISEESKNIRNKKLAVSKKCLDQLSCMHKELQSGIIELDKTKKAYFDEEHVTHDIRSKATEAEEKLRKKKGHFFQSLSSLQKQSAKLSTKRDVCEEKSTATRNAYLLQLAAVNAHLHRFYEVDLPSIAQTMEGEVYEKLSTMFRLYAETEMSVSSTTSRIVVVLLEQALQIDPVYNQQCYSVQFPVLSNPFGCDFEACDGDNTKIISTQYGANIECEKEARKWATRVLKESKYLREAPKKIARLEALREKGNKTDPDDPTGREIEALIDEVYQDIRKAETGKLKAEARLEALRAGGVVIPDLTAALVMSRTPSPSQSCVPSEAPPLAAVSPQRWRGGRSETHRKRRSPGRNRHSLRRYQPLPTSLAMTYNSHNSDPPLSVASQHSLSGSRVSLVGPVNSSPVISTLFQRLMEGVRGRKERGDPAKVVLFQSLTRKQPKQALPPKEIVETVDAEHEMAAKRKRKVVFLEQGCNQTENNDCGLGDGISSLDAQLTLEEELLEMASSVDENDEIDRLLHEAESRIRLNQNFFSHEDRACDEIVNSGRHSHSNRPDPSQEPVSVEAAELGSVREDQKTETESCGNRPVKSANCGHGQSEEKTSTPIAPPRKSVVSRCPSEVDNVASVVLRGPEKNHDGGREDRTGERPVRLSFCMYERERRMFCKREKARNDGMNLAEEEGKVLPRNDRGFGNEEKVDREEALEEAPKEADDKEKRKGDGVVHGKEKASQPEKEKMLSNTPRDGERKRVGRKAPLFIPCHEQVKEGNHTKLEFARTEQELEEPRTRKSIPCQSHVNRRVLDQDEEDVGRRPIPSSLGQREPNASTGSAVSGILQEMLLGFDRKLKPLKQYHHQRKHLPGPFDEK</sequence>
<dbReference type="OrthoDB" id="10065861at2759"/>
<organism evidence="2">
    <name type="scientific">Cyprideis torosa</name>
    <dbReference type="NCBI Taxonomy" id="163714"/>
    <lineage>
        <taxon>Eukaryota</taxon>
        <taxon>Metazoa</taxon>
        <taxon>Ecdysozoa</taxon>
        <taxon>Arthropoda</taxon>
        <taxon>Crustacea</taxon>
        <taxon>Oligostraca</taxon>
        <taxon>Ostracoda</taxon>
        <taxon>Podocopa</taxon>
        <taxon>Podocopida</taxon>
        <taxon>Cytherocopina</taxon>
        <taxon>Cytheroidea</taxon>
        <taxon>Cytherideidae</taxon>
        <taxon>Cyprideis</taxon>
    </lineage>
</organism>